<proteinExistence type="predicted"/>
<reference evidence="2" key="1">
    <citation type="submission" date="2020-05" db="EMBL/GenBank/DDBJ databases">
        <title>WGS assembly of Panicum virgatum.</title>
        <authorList>
            <person name="Lovell J.T."/>
            <person name="Jenkins J."/>
            <person name="Shu S."/>
            <person name="Juenger T.E."/>
            <person name="Schmutz J."/>
        </authorList>
    </citation>
    <scope>NUCLEOTIDE SEQUENCE</scope>
    <source>
        <strain evidence="2">AP13</strain>
    </source>
</reference>
<comment type="caution">
    <text evidence="2">The sequence shown here is derived from an EMBL/GenBank/DDBJ whole genome shotgun (WGS) entry which is preliminary data.</text>
</comment>
<dbReference type="EMBL" id="CM029041">
    <property type="protein sequence ID" value="KAG2624483.1"/>
    <property type="molecule type" value="Genomic_DNA"/>
</dbReference>
<feature type="compositionally biased region" description="Polar residues" evidence="1">
    <location>
        <begin position="15"/>
        <end position="26"/>
    </location>
</feature>
<gene>
    <name evidence="2" type="ORF">PVAP13_3KG136927</name>
</gene>
<evidence type="ECO:0000313" key="3">
    <source>
        <dbReference type="Proteomes" id="UP000823388"/>
    </source>
</evidence>
<feature type="region of interest" description="Disordered" evidence="1">
    <location>
        <begin position="1"/>
        <end position="35"/>
    </location>
</feature>
<evidence type="ECO:0000313" key="2">
    <source>
        <dbReference type="EMBL" id="KAG2624483.1"/>
    </source>
</evidence>
<protein>
    <submittedName>
        <fullName evidence="2">Uncharacterized protein</fullName>
    </submittedName>
</protein>
<organism evidence="2 3">
    <name type="scientific">Panicum virgatum</name>
    <name type="common">Blackwell switchgrass</name>
    <dbReference type="NCBI Taxonomy" id="38727"/>
    <lineage>
        <taxon>Eukaryota</taxon>
        <taxon>Viridiplantae</taxon>
        <taxon>Streptophyta</taxon>
        <taxon>Embryophyta</taxon>
        <taxon>Tracheophyta</taxon>
        <taxon>Spermatophyta</taxon>
        <taxon>Magnoliopsida</taxon>
        <taxon>Liliopsida</taxon>
        <taxon>Poales</taxon>
        <taxon>Poaceae</taxon>
        <taxon>PACMAD clade</taxon>
        <taxon>Panicoideae</taxon>
        <taxon>Panicodae</taxon>
        <taxon>Paniceae</taxon>
        <taxon>Panicinae</taxon>
        <taxon>Panicum</taxon>
        <taxon>Panicum sect. Hiantes</taxon>
    </lineage>
</organism>
<accession>A0A8T0UUQ3</accession>
<dbReference type="AlphaFoldDB" id="A0A8T0UUQ3"/>
<evidence type="ECO:0000256" key="1">
    <source>
        <dbReference type="SAM" id="MobiDB-lite"/>
    </source>
</evidence>
<name>A0A8T0UUQ3_PANVG</name>
<dbReference type="Proteomes" id="UP000823388">
    <property type="component" value="Chromosome 3K"/>
</dbReference>
<keyword evidence="3" id="KW-1185">Reference proteome</keyword>
<sequence>MPTARPIRSVRSRLGASQPSTASSSPVARAASGRGPAVARWLRRSSNLLTSPATVASGGASAIGRVPGGAASALASGEACPRGASNGPGRAAWAGGDQKMLALELASARPQSLNSTWHRRRALPERVPAAALLQRKFVAAADMAS</sequence>